<proteinExistence type="predicted"/>
<protein>
    <submittedName>
        <fullName evidence="3">Uncharacterized protein</fullName>
    </submittedName>
</protein>
<keyword evidence="1" id="KW-0812">Transmembrane</keyword>
<feature type="signal peptide" evidence="2">
    <location>
        <begin position="1"/>
        <end position="26"/>
    </location>
</feature>
<dbReference type="AlphaFoldDB" id="A0A4U6UTZ4"/>
<dbReference type="Proteomes" id="UP000298652">
    <property type="component" value="Chromosome 4"/>
</dbReference>
<dbReference type="EMBL" id="CM016555">
    <property type="protein sequence ID" value="TKW20010.1"/>
    <property type="molecule type" value="Genomic_DNA"/>
</dbReference>
<evidence type="ECO:0000256" key="2">
    <source>
        <dbReference type="SAM" id="SignalP"/>
    </source>
</evidence>
<feature type="transmembrane region" description="Helical" evidence="1">
    <location>
        <begin position="36"/>
        <end position="56"/>
    </location>
</feature>
<name>A0A4U6UTZ4_SETVI</name>
<organism evidence="3 4">
    <name type="scientific">Setaria viridis</name>
    <name type="common">Green bristlegrass</name>
    <name type="synonym">Setaria italica subsp. viridis</name>
    <dbReference type="NCBI Taxonomy" id="4556"/>
    <lineage>
        <taxon>Eukaryota</taxon>
        <taxon>Viridiplantae</taxon>
        <taxon>Streptophyta</taxon>
        <taxon>Embryophyta</taxon>
        <taxon>Tracheophyta</taxon>
        <taxon>Spermatophyta</taxon>
        <taxon>Magnoliopsida</taxon>
        <taxon>Liliopsida</taxon>
        <taxon>Poales</taxon>
        <taxon>Poaceae</taxon>
        <taxon>PACMAD clade</taxon>
        <taxon>Panicoideae</taxon>
        <taxon>Panicodae</taxon>
        <taxon>Paniceae</taxon>
        <taxon>Cenchrinae</taxon>
        <taxon>Setaria</taxon>
    </lineage>
</organism>
<dbReference type="Gramene" id="TKW20010">
    <property type="protein sequence ID" value="TKW20010"/>
    <property type="gene ID" value="SEVIR_4G057601v2"/>
</dbReference>
<keyword evidence="1" id="KW-0472">Membrane</keyword>
<gene>
    <name evidence="3" type="ORF">SEVIR_4G057601v2</name>
</gene>
<keyword evidence="4" id="KW-1185">Reference proteome</keyword>
<sequence>MPAWCAHWAVLLEACSPGLVAPSAWAASNPPSWAGLLCSLLLGWLPTAACCAWRTCGSRARARAQRKVAACFARRPAARDREKRNNR</sequence>
<accession>A0A4U6UTZ4</accession>
<keyword evidence="1" id="KW-1133">Transmembrane helix</keyword>
<evidence type="ECO:0000256" key="1">
    <source>
        <dbReference type="SAM" id="Phobius"/>
    </source>
</evidence>
<evidence type="ECO:0000313" key="4">
    <source>
        <dbReference type="Proteomes" id="UP000298652"/>
    </source>
</evidence>
<reference evidence="3" key="1">
    <citation type="submission" date="2019-03" db="EMBL/GenBank/DDBJ databases">
        <title>WGS assembly of Setaria viridis.</title>
        <authorList>
            <person name="Huang P."/>
            <person name="Jenkins J."/>
            <person name="Grimwood J."/>
            <person name="Barry K."/>
            <person name="Healey A."/>
            <person name="Mamidi S."/>
            <person name="Sreedasyam A."/>
            <person name="Shu S."/>
            <person name="Feldman M."/>
            <person name="Wu J."/>
            <person name="Yu Y."/>
            <person name="Chen C."/>
            <person name="Johnson J."/>
            <person name="Rokhsar D."/>
            <person name="Baxter I."/>
            <person name="Schmutz J."/>
            <person name="Brutnell T."/>
            <person name="Kellogg E."/>
        </authorList>
    </citation>
    <scope>NUCLEOTIDE SEQUENCE [LARGE SCALE GENOMIC DNA]</scope>
</reference>
<feature type="chain" id="PRO_5020548190" evidence="2">
    <location>
        <begin position="27"/>
        <end position="87"/>
    </location>
</feature>
<keyword evidence="2" id="KW-0732">Signal</keyword>
<evidence type="ECO:0000313" key="3">
    <source>
        <dbReference type="EMBL" id="TKW20010.1"/>
    </source>
</evidence>